<reference evidence="1 2" key="1">
    <citation type="submission" date="2024-01" db="EMBL/GenBank/DDBJ databases">
        <title>The genomes of 5 underutilized Papilionoideae crops provide insights into root nodulation and disease resistanc.</title>
        <authorList>
            <person name="Jiang F."/>
        </authorList>
    </citation>
    <scope>NUCLEOTIDE SEQUENCE [LARGE SCALE GENOMIC DNA]</scope>
    <source>
        <strain evidence="1">LVBAO_FW01</strain>
        <tissue evidence="1">Leaves</tissue>
    </source>
</reference>
<dbReference type="Proteomes" id="UP001367508">
    <property type="component" value="Unassembled WGS sequence"/>
</dbReference>
<dbReference type="AlphaFoldDB" id="A0AAN9QDV4"/>
<comment type="caution">
    <text evidence="1">The sequence shown here is derived from an EMBL/GenBank/DDBJ whole genome shotgun (WGS) entry which is preliminary data.</text>
</comment>
<dbReference type="EMBL" id="JAYMYQ010000005">
    <property type="protein sequence ID" value="KAK7327633.1"/>
    <property type="molecule type" value="Genomic_DNA"/>
</dbReference>
<keyword evidence="2" id="KW-1185">Reference proteome</keyword>
<evidence type="ECO:0000313" key="2">
    <source>
        <dbReference type="Proteomes" id="UP001367508"/>
    </source>
</evidence>
<gene>
    <name evidence="1" type="ORF">VNO77_21717</name>
</gene>
<sequence length="84" mass="9629">MDLDRLEQGVSQHHNEDLVWFPFACDSGDGDGGKETEWRFSCDAFTVYEVLNGMGNLYQVFVVLEKNTKKVEESIQLLEAQLTR</sequence>
<name>A0AAN9QDV4_CANGL</name>
<organism evidence="1 2">
    <name type="scientific">Canavalia gladiata</name>
    <name type="common">Sword bean</name>
    <name type="synonym">Dolichos gladiatus</name>
    <dbReference type="NCBI Taxonomy" id="3824"/>
    <lineage>
        <taxon>Eukaryota</taxon>
        <taxon>Viridiplantae</taxon>
        <taxon>Streptophyta</taxon>
        <taxon>Embryophyta</taxon>
        <taxon>Tracheophyta</taxon>
        <taxon>Spermatophyta</taxon>
        <taxon>Magnoliopsida</taxon>
        <taxon>eudicotyledons</taxon>
        <taxon>Gunneridae</taxon>
        <taxon>Pentapetalae</taxon>
        <taxon>rosids</taxon>
        <taxon>fabids</taxon>
        <taxon>Fabales</taxon>
        <taxon>Fabaceae</taxon>
        <taxon>Papilionoideae</taxon>
        <taxon>50 kb inversion clade</taxon>
        <taxon>NPAAA clade</taxon>
        <taxon>indigoferoid/millettioid clade</taxon>
        <taxon>Phaseoleae</taxon>
        <taxon>Canavalia</taxon>
    </lineage>
</organism>
<protein>
    <submittedName>
        <fullName evidence="1">Uncharacterized protein</fullName>
    </submittedName>
</protein>
<proteinExistence type="predicted"/>
<accession>A0AAN9QDV4</accession>
<evidence type="ECO:0000313" key="1">
    <source>
        <dbReference type="EMBL" id="KAK7327633.1"/>
    </source>
</evidence>